<organism evidence="1 2">
    <name type="scientific">Oedothorax gibbosus</name>
    <dbReference type="NCBI Taxonomy" id="931172"/>
    <lineage>
        <taxon>Eukaryota</taxon>
        <taxon>Metazoa</taxon>
        <taxon>Ecdysozoa</taxon>
        <taxon>Arthropoda</taxon>
        <taxon>Chelicerata</taxon>
        <taxon>Arachnida</taxon>
        <taxon>Araneae</taxon>
        <taxon>Araneomorphae</taxon>
        <taxon>Entelegynae</taxon>
        <taxon>Araneoidea</taxon>
        <taxon>Linyphiidae</taxon>
        <taxon>Erigoninae</taxon>
        <taxon>Oedothorax</taxon>
    </lineage>
</organism>
<name>A0AAV6TZ66_9ARAC</name>
<accession>A0AAV6TZ66</accession>
<dbReference type="AlphaFoldDB" id="A0AAV6TZ66"/>
<dbReference type="Proteomes" id="UP000827092">
    <property type="component" value="Unassembled WGS sequence"/>
</dbReference>
<protein>
    <submittedName>
        <fullName evidence="1">Uncharacterized protein</fullName>
    </submittedName>
</protein>
<gene>
    <name evidence="1" type="ORF">JTE90_003415</name>
</gene>
<proteinExistence type="predicted"/>
<reference evidence="1 2" key="1">
    <citation type="journal article" date="2022" name="Nat. Ecol. Evol.">
        <title>A masculinizing supergene underlies an exaggerated male reproductive morph in a spider.</title>
        <authorList>
            <person name="Hendrickx F."/>
            <person name="De Corte Z."/>
            <person name="Sonet G."/>
            <person name="Van Belleghem S.M."/>
            <person name="Kostlbacher S."/>
            <person name="Vangestel C."/>
        </authorList>
    </citation>
    <scope>NUCLEOTIDE SEQUENCE [LARGE SCALE GENOMIC DNA]</scope>
    <source>
        <strain evidence="1">W744_W776</strain>
    </source>
</reference>
<dbReference type="EMBL" id="JAFNEN010000849">
    <property type="protein sequence ID" value="KAG8176786.1"/>
    <property type="molecule type" value="Genomic_DNA"/>
</dbReference>
<comment type="caution">
    <text evidence="1">The sequence shown here is derived from an EMBL/GenBank/DDBJ whole genome shotgun (WGS) entry which is preliminary data.</text>
</comment>
<keyword evidence="2" id="KW-1185">Reference proteome</keyword>
<evidence type="ECO:0000313" key="2">
    <source>
        <dbReference type="Proteomes" id="UP000827092"/>
    </source>
</evidence>
<evidence type="ECO:0000313" key="1">
    <source>
        <dbReference type="EMBL" id="KAG8176786.1"/>
    </source>
</evidence>
<sequence>MTMNKATQIPEVFDIEDDSYTILRSLLTAKTLMDIPATVPIDIPATVPIDIPATVPIDIPATVPMDIPATVPMDIPATVPIDIPATVPTSDVKLLTELMDIPATEQMDMPANEPTSDVELTELMVESQLESNFPRLELLNLIMALQIKLKKLRLPTQLIMLHFYIQRIGCLMLNIVSKLWTLRSYILQTNI</sequence>